<feature type="chain" id="PRO_5043041796" evidence="1">
    <location>
        <begin position="20"/>
        <end position="89"/>
    </location>
</feature>
<dbReference type="RefSeq" id="WP_003233536.1">
    <property type="nucleotide sequence ID" value="NZ_CP142150.1"/>
</dbReference>
<protein>
    <submittedName>
        <fullName evidence="2">DUF2790 domain-containing protein</fullName>
    </submittedName>
</protein>
<dbReference type="EMBL" id="WJZX01000084">
    <property type="protein sequence ID" value="MCF5656999.1"/>
    <property type="molecule type" value="Genomic_DNA"/>
</dbReference>
<dbReference type="Proteomes" id="UP000181903">
    <property type="component" value="Chromosome I"/>
</dbReference>
<evidence type="ECO:0000313" key="3">
    <source>
        <dbReference type="EMBL" id="SDO69080.1"/>
    </source>
</evidence>
<dbReference type="InterPro" id="IPR021245">
    <property type="entry name" value="DUF2790"/>
</dbReference>
<dbReference type="AlphaFoldDB" id="A0AAP2S3Q7"/>
<reference evidence="3 4" key="1">
    <citation type="submission" date="2016-10" db="EMBL/GenBank/DDBJ databases">
        <authorList>
            <person name="Varghese N."/>
            <person name="Submissions S."/>
        </authorList>
    </citation>
    <scope>NUCLEOTIDE SEQUENCE [LARGE SCALE GENOMIC DNA]</scope>
    <source>
        <strain evidence="3 4">BS2776</strain>
    </source>
</reference>
<feature type="signal peptide" evidence="1">
    <location>
        <begin position="1"/>
        <end position="19"/>
    </location>
</feature>
<evidence type="ECO:0000313" key="4">
    <source>
        <dbReference type="Proteomes" id="UP000181903"/>
    </source>
</evidence>
<reference evidence="2" key="2">
    <citation type="submission" date="2019-11" db="EMBL/GenBank/DDBJ databases">
        <title>Epiphytic Pseudomonas syringae from cherry orchards.</title>
        <authorList>
            <person name="Hulin M.T."/>
        </authorList>
    </citation>
    <scope>NUCLEOTIDE SEQUENCE</scope>
    <source>
        <strain evidence="2">PA-2-1F</strain>
    </source>
</reference>
<dbReference type="Proteomes" id="UP000814126">
    <property type="component" value="Unassembled WGS sequence"/>
</dbReference>
<keyword evidence="1" id="KW-0732">Signal</keyword>
<dbReference type="Gene3D" id="2.30.140.50">
    <property type="entry name" value="Protein of unknown function DUF2790"/>
    <property type="match status" value="1"/>
</dbReference>
<evidence type="ECO:0000256" key="1">
    <source>
        <dbReference type="SAM" id="SignalP"/>
    </source>
</evidence>
<accession>A0AAP2S3Q7</accession>
<organism evidence="2 5">
    <name type="scientific">Pseudomonas poae</name>
    <dbReference type="NCBI Taxonomy" id="200451"/>
    <lineage>
        <taxon>Bacteria</taxon>
        <taxon>Pseudomonadati</taxon>
        <taxon>Pseudomonadota</taxon>
        <taxon>Gammaproteobacteria</taxon>
        <taxon>Pseudomonadales</taxon>
        <taxon>Pseudomonadaceae</taxon>
        <taxon>Pseudomonas</taxon>
    </lineage>
</organism>
<evidence type="ECO:0000313" key="2">
    <source>
        <dbReference type="EMBL" id="MCF5656999.1"/>
    </source>
</evidence>
<sequence>MKALLVMTLSSLCATAALADEAPTELAGRNAPIVEDYSYSTHLDVAKVVHMSNVPEVCRVVPVQMEYDDSQGQRHILNYHVMGGGCSNG</sequence>
<dbReference type="Pfam" id="PF10976">
    <property type="entry name" value="DUF2790"/>
    <property type="match status" value="1"/>
</dbReference>
<dbReference type="EMBL" id="LT629706">
    <property type="protein sequence ID" value="SDO69080.1"/>
    <property type="molecule type" value="Genomic_DNA"/>
</dbReference>
<gene>
    <name evidence="2" type="ORF">GIV46_18465</name>
    <name evidence="3" type="ORF">SAMN04490208_4604</name>
</gene>
<proteinExistence type="predicted"/>
<name>A0AAP2S3Q7_9PSED</name>
<evidence type="ECO:0000313" key="5">
    <source>
        <dbReference type="Proteomes" id="UP000814126"/>
    </source>
</evidence>
<keyword evidence="4" id="KW-1185">Reference proteome</keyword>